<protein>
    <submittedName>
        <fullName evidence="4">Uncharacterized protein</fullName>
    </submittedName>
</protein>
<evidence type="ECO:0000313" key="3">
    <source>
        <dbReference type="EMBL" id="CAB4198566.1"/>
    </source>
</evidence>
<evidence type="ECO:0000313" key="1">
    <source>
        <dbReference type="EMBL" id="CAB4170567.1"/>
    </source>
</evidence>
<gene>
    <name evidence="2" type="ORF">UFOVP1066_185</name>
    <name evidence="3" type="ORF">UFOVP1315_152</name>
    <name evidence="4" type="ORF">UFOVP1421_113</name>
    <name evidence="5" type="ORF">UFOVP1525_123</name>
    <name evidence="1" type="ORF">UFOVP909_86</name>
</gene>
<accession>A0A6J5SD51</accession>
<evidence type="ECO:0000313" key="4">
    <source>
        <dbReference type="EMBL" id="CAB4211506.1"/>
    </source>
</evidence>
<organism evidence="4">
    <name type="scientific">uncultured Caudovirales phage</name>
    <dbReference type="NCBI Taxonomy" id="2100421"/>
    <lineage>
        <taxon>Viruses</taxon>
        <taxon>Duplodnaviria</taxon>
        <taxon>Heunggongvirae</taxon>
        <taxon>Uroviricota</taxon>
        <taxon>Caudoviricetes</taxon>
        <taxon>Peduoviridae</taxon>
        <taxon>Maltschvirus</taxon>
        <taxon>Maltschvirus maltsch</taxon>
    </lineage>
</organism>
<dbReference type="EMBL" id="LR798454">
    <property type="protein sequence ID" value="CAB5238619.1"/>
    <property type="molecule type" value="Genomic_DNA"/>
</dbReference>
<dbReference type="EMBL" id="LR797375">
    <property type="protein sequence ID" value="CAB4211506.1"/>
    <property type="molecule type" value="Genomic_DNA"/>
</dbReference>
<evidence type="ECO:0000313" key="2">
    <source>
        <dbReference type="EMBL" id="CAB4182238.1"/>
    </source>
</evidence>
<evidence type="ECO:0000313" key="5">
    <source>
        <dbReference type="EMBL" id="CAB5238619.1"/>
    </source>
</evidence>
<reference evidence="4" key="1">
    <citation type="submission" date="2020-05" db="EMBL/GenBank/DDBJ databases">
        <authorList>
            <person name="Chiriac C."/>
            <person name="Salcher M."/>
            <person name="Ghai R."/>
            <person name="Kavagutti S V."/>
        </authorList>
    </citation>
    <scope>NUCLEOTIDE SEQUENCE</scope>
</reference>
<dbReference type="EMBL" id="LR797019">
    <property type="protein sequence ID" value="CAB4182238.1"/>
    <property type="molecule type" value="Genomic_DNA"/>
</dbReference>
<proteinExistence type="predicted"/>
<dbReference type="EMBL" id="LR796861">
    <property type="protein sequence ID" value="CAB4170567.1"/>
    <property type="molecule type" value="Genomic_DNA"/>
</dbReference>
<name>A0A6J5SD51_9CAUD</name>
<sequence length="38" mass="4452">MLDILFWVALGAFVGWNFPQPFWAKIVQEKIQSMIAKK</sequence>
<dbReference type="EMBL" id="LR797272">
    <property type="protein sequence ID" value="CAB4198566.1"/>
    <property type="molecule type" value="Genomic_DNA"/>
</dbReference>